<evidence type="ECO:0000256" key="4">
    <source>
        <dbReference type="ARBA" id="ARBA00023136"/>
    </source>
</evidence>
<evidence type="ECO:0000256" key="5">
    <source>
        <dbReference type="SAM" id="Phobius"/>
    </source>
</evidence>
<proteinExistence type="predicted"/>
<feature type="transmembrane region" description="Helical" evidence="5">
    <location>
        <begin position="6"/>
        <end position="27"/>
    </location>
</feature>
<dbReference type="NCBIfam" id="NF037968">
    <property type="entry name" value="SemiSWEET_2"/>
    <property type="match status" value="1"/>
</dbReference>
<evidence type="ECO:0000256" key="3">
    <source>
        <dbReference type="ARBA" id="ARBA00022989"/>
    </source>
</evidence>
<protein>
    <submittedName>
        <fullName evidence="6">PQ loop repeat protein</fullName>
    </submittedName>
</protein>
<keyword evidence="4 5" id="KW-0472">Membrane</keyword>
<dbReference type="EMBL" id="MLJW01007597">
    <property type="protein sequence ID" value="OIQ65091.1"/>
    <property type="molecule type" value="Genomic_DNA"/>
</dbReference>
<evidence type="ECO:0000256" key="1">
    <source>
        <dbReference type="ARBA" id="ARBA00004141"/>
    </source>
</evidence>
<organism evidence="6">
    <name type="scientific">mine drainage metagenome</name>
    <dbReference type="NCBI Taxonomy" id="410659"/>
    <lineage>
        <taxon>unclassified sequences</taxon>
        <taxon>metagenomes</taxon>
        <taxon>ecological metagenomes</taxon>
    </lineage>
</organism>
<feature type="transmembrane region" description="Helical" evidence="5">
    <location>
        <begin position="64"/>
        <end position="83"/>
    </location>
</feature>
<gene>
    <name evidence="6" type="ORF">GALL_533540</name>
</gene>
<reference evidence="6" key="1">
    <citation type="submission" date="2016-10" db="EMBL/GenBank/DDBJ databases">
        <title>Sequence of Gallionella enrichment culture.</title>
        <authorList>
            <person name="Poehlein A."/>
            <person name="Muehling M."/>
            <person name="Daniel R."/>
        </authorList>
    </citation>
    <scope>NUCLEOTIDE SEQUENCE</scope>
</reference>
<dbReference type="InterPro" id="IPR047662">
    <property type="entry name" value="SemiSWEET"/>
</dbReference>
<name>A0A1J5PII9_9ZZZZ</name>
<evidence type="ECO:0000256" key="2">
    <source>
        <dbReference type="ARBA" id="ARBA00022692"/>
    </source>
</evidence>
<comment type="caution">
    <text evidence="6">The sequence shown here is derived from an EMBL/GenBank/DDBJ whole genome shotgun (WGS) entry which is preliminary data.</text>
</comment>
<accession>A0A1J5PII9</accession>
<evidence type="ECO:0000313" key="6">
    <source>
        <dbReference type="EMBL" id="OIQ65091.1"/>
    </source>
</evidence>
<dbReference type="Gene3D" id="1.20.1280.290">
    <property type="match status" value="1"/>
</dbReference>
<sequence>MSFIHPDFIGYCAAILTTLAFVPQVWLTVRTRDVSGISLGMYSMFTAGISLWLVYGVLQHSWPIVIANAVTLMLALVVLTMRLRYGACAVPPRHQG</sequence>
<comment type="subcellular location">
    <subcellularLocation>
        <location evidence="1">Membrane</location>
        <topology evidence="1">Multi-pass membrane protein</topology>
    </subcellularLocation>
</comment>
<keyword evidence="3 5" id="KW-1133">Transmembrane helix</keyword>
<dbReference type="InterPro" id="IPR006603">
    <property type="entry name" value="PQ-loop_rpt"/>
</dbReference>
<keyword evidence="2 5" id="KW-0812">Transmembrane</keyword>
<dbReference type="GO" id="GO:0051119">
    <property type="term" value="F:sugar transmembrane transporter activity"/>
    <property type="evidence" value="ECO:0007669"/>
    <property type="project" value="InterPro"/>
</dbReference>
<dbReference type="Pfam" id="PF04193">
    <property type="entry name" value="PQ-loop"/>
    <property type="match status" value="1"/>
</dbReference>
<dbReference type="AlphaFoldDB" id="A0A1J5PII9"/>
<feature type="transmembrane region" description="Helical" evidence="5">
    <location>
        <begin position="39"/>
        <end position="58"/>
    </location>
</feature>
<dbReference type="GO" id="GO:0016020">
    <property type="term" value="C:membrane"/>
    <property type="evidence" value="ECO:0007669"/>
    <property type="project" value="UniProtKB-SubCell"/>
</dbReference>